<evidence type="ECO:0000256" key="9">
    <source>
        <dbReference type="ARBA" id="ARBA00023140"/>
    </source>
</evidence>
<comment type="subunit">
    <text evidence="4">Monomer.</text>
</comment>
<dbReference type="STRING" id="1056495.Calag_0504"/>
<dbReference type="GO" id="GO:0004300">
    <property type="term" value="F:enoyl-CoA hydratase activity"/>
    <property type="evidence" value="ECO:0007669"/>
    <property type="project" value="UniProtKB-ARBA"/>
</dbReference>
<feature type="domain" description="3-hydroxyacyl-CoA dehydrogenase C-terminal" evidence="13">
    <location>
        <begin position="201"/>
        <end position="295"/>
    </location>
</feature>
<feature type="domain" description="3-hydroxyacyl-CoA dehydrogenase C-terminal" evidence="13">
    <location>
        <begin position="319"/>
        <end position="409"/>
    </location>
</feature>
<name>L0AA19_CALLD</name>
<dbReference type="UniPathway" id="UPA00659"/>
<keyword evidence="9" id="KW-0576">Peroxisome</keyword>
<dbReference type="GO" id="GO:0006635">
    <property type="term" value="P:fatty acid beta-oxidation"/>
    <property type="evidence" value="ECO:0007669"/>
    <property type="project" value="UniProtKB-UniPathway"/>
</dbReference>
<feature type="domain" description="3-hydroxyacyl-CoA dehydrogenase NAD binding" evidence="14">
    <location>
        <begin position="10"/>
        <end position="198"/>
    </location>
</feature>
<dbReference type="Pfam" id="PF00725">
    <property type="entry name" value="3HCDH"/>
    <property type="match status" value="2"/>
</dbReference>
<dbReference type="Gene3D" id="3.40.50.720">
    <property type="entry name" value="NAD(P)-binding Rossmann-like Domain"/>
    <property type="match status" value="1"/>
</dbReference>
<dbReference type="Gene3D" id="3.90.226.10">
    <property type="entry name" value="2-enoyl-CoA Hydratase, Chain A, domain 1"/>
    <property type="match status" value="1"/>
</dbReference>
<comment type="similarity">
    <text evidence="3">Belongs to the enoyl-CoA hydratase/isomerase family.</text>
</comment>
<dbReference type="OrthoDB" id="39812at2157"/>
<keyword evidence="16" id="KW-1185">Reference proteome</keyword>
<evidence type="ECO:0000259" key="13">
    <source>
        <dbReference type="Pfam" id="PF00725"/>
    </source>
</evidence>
<evidence type="ECO:0000256" key="12">
    <source>
        <dbReference type="ARBA" id="ARBA00023268"/>
    </source>
</evidence>
<dbReference type="InterPro" id="IPR006108">
    <property type="entry name" value="3HC_DH_C"/>
</dbReference>
<protein>
    <submittedName>
        <fullName evidence="15">3-hydroxyacyl-CoA dehydrogenase</fullName>
    </submittedName>
</protein>
<evidence type="ECO:0000256" key="6">
    <source>
        <dbReference type="ARBA" id="ARBA00023002"/>
    </source>
</evidence>
<keyword evidence="10" id="KW-0413">Isomerase</keyword>
<evidence type="ECO:0000313" key="16">
    <source>
        <dbReference type="Proteomes" id="UP000010469"/>
    </source>
</evidence>
<evidence type="ECO:0000256" key="3">
    <source>
        <dbReference type="ARBA" id="ARBA00005254"/>
    </source>
</evidence>
<dbReference type="InterPro" id="IPR029045">
    <property type="entry name" value="ClpP/crotonase-like_dom_sf"/>
</dbReference>
<dbReference type="GeneID" id="14211764"/>
<evidence type="ECO:0000256" key="1">
    <source>
        <dbReference type="ARBA" id="ARBA00004275"/>
    </source>
</evidence>
<dbReference type="InterPro" id="IPR008927">
    <property type="entry name" value="6-PGluconate_DH-like_C_sf"/>
</dbReference>
<dbReference type="PANTHER" id="PTHR23309:SF49">
    <property type="entry name" value="PEROXISOMAL BIFUNCTIONAL ENZYME"/>
    <property type="match status" value="1"/>
</dbReference>
<comment type="subcellular location">
    <subcellularLocation>
        <location evidence="1">Peroxisome</location>
    </subcellularLocation>
</comment>
<dbReference type="Gene3D" id="1.10.12.10">
    <property type="entry name" value="Lyase 2-enoyl-coa Hydratase, Chain A, domain 2"/>
    <property type="match status" value="1"/>
</dbReference>
<dbReference type="eggNOG" id="arCOG00249">
    <property type="taxonomic scope" value="Archaea"/>
</dbReference>
<evidence type="ECO:0000259" key="14">
    <source>
        <dbReference type="Pfam" id="PF02737"/>
    </source>
</evidence>
<evidence type="ECO:0000313" key="15">
    <source>
        <dbReference type="EMBL" id="AFZ70269.1"/>
    </source>
</evidence>
<reference evidence="16" key="1">
    <citation type="submission" date="2012-03" db="EMBL/GenBank/DDBJ databases">
        <title>Complete genome of Caldisphaera lagunensis DSM 15908.</title>
        <authorList>
            <person name="Lucas S."/>
            <person name="Copeland A."/>
            <person name="Lapidus A."/>
            <person name="Glavina del Rio T."/>
            <person name="Dalin E."/>
            <person name="Tice H."/>
            <person name="Bruce D."/>
            <person name="Goodwin L."/>
            <person name="Pitluck S."/>
            <person name="Peters L."/>
            <person name="Mikhailova N."/>
            <person name="Teshima H."/>
            <person name="Kyrpides N."/>
            <person name="Mavromatis K."/>
            <person name="Ivanova N."/>
            <person name="Brettin T."/>
            <person name="Detter J.C."/>
            <person name="Han C."/>
            <person name="Larimer F."/>
            <person name="Land M."/>
            <person name="Hauser L."/>
            <person name="Markowitz V."/>
            <person name="Cheng J.-F."/>
            <person name="Hugenholtz P."/>
            <person name="Woyke T."/>
            <person name="Wu D."/>
            <person name="Spring S."/>
            <person name="Schroeder M."/>
            <person name="Brambilla E."/>
            <person name="Klenk H.-P."/>
            <person name="Eisen J.A."/>
        </authorList>
    </citation>
    <scope>NUCLEOTIDE SEQUENCE [LARGE SCALE GENOMIC DNA]</scope>
    <source>
        <strain evidence="16">DSM 15908 / JCM 11604 / IC-154</strain>
    </source>
</reference>
<dbReference type="PANTHER" id="PTHR23309">
    <property type="entry name" value="3-HYDROXYACYL-COA DEHYROGENASE"/>
    <property type="match status" value="1"/>
</dbReference>
<keyword evidence="12" id="KW-0511">Multifunctional enzyme</keyword>
<sequence length="673" mass="74286">MPSPDKIKTILVIGAGTMGHGIAELAAVAGYKVFLADINNDIIKNGLEKIKWSLSKLSEKGSLKESVDSIMSRIVPVVNTDPQGNFTKEFENAIKESDMFIEAIPERLDLKQALFKFIDKNRKQDTIMATNTSSLPITEIASATSSPELVVGMHFFNPPPLMPLVEIIKGEKTSDNTVSVTYQIAKNFGKQPVIVKKDVPGFIANRVLARFLNTACWLAYKGLYSILEIDSAVRYSLNFPMGAFELADYSGIDVFYFVNKAMTERGFKMTHCPLFEQKFNSKELGMKSGKGFYEYPKPGAYVRPQIPKDIANKVDPVLLIAPAINEGSWLLENDVATKEDIDKAVKLGLGWPKGLFEFADDFGIDKINNALKQLKQIFGYEEFEPTNMLKTMESNNQLGRKTGKGFYEYRKVEEVSKKTLIIRYEKPIAWIVLNRPNKLNAISPDLIKELAETLDELELNDDIRVLIITGSGRAFSAGADVSAFVGLTPIQAAIFSKKFQELTLKMEFYAKPIIIAINGYALGGGLEVAMSGDIRIASETAILGQPEINLGFIPGAGGTQRLPRLVGRGQSKLMIFTGDSITARDALSLKLVDKVVPPERLEQEARELALKLAEKPPLALMAAKISIEQGLESNIWAGLNLEANLFGLLFSTEDVSEGVSAFLEKRKPSFKGK</sequence>
<dbReference type="Gene3D" id="1.10.1040.10">
    <property type="entry name" value="N-(1-d-carboxylethyl)-l-norvaline Dehydrogenase, domain 2"/>
    <property type="match status" value="2"/>
</dbReference>
<evidence type="ECO:0000256" key="7">
    <source>
        <dbReference type="ARBA" id="ARBA00023027"/>
    </source>
</evidence>
<dbReference type="CDD" id="cd06558">
    <property type="entry name" value="crotonase-like"/>
    <property type="match status" value="1"/>
</dbReference>
<proteinExistence type="inferred from homology"/>
<dbReference type="InterPro" id="IPR001753">
    <property type="entry name" value="Enoyl-CoA_hydra/iso"/>
</dbReference>
<dbReference type="Pfam" id="PF00378">
    <property type="entry name" value="ECH_1"/>
    <property type="match status" value="1"/>
</dbReference>
<dbReference type="AlphaFoldDB" id="L0AA19"/>
<dbReference type="InterPro" id="IPR013328">
    <property type="entry name" value="6PGD_dom2"/>
</dbReference>
<dbReference type="SUPFAM" id="SSF52096">
    <property type="entry name" value="ClpP/crotonase"/>
    <property type="match status" value="1"/>
</dbReference>
<dbReference type="SUPFAM" id="SSF51735">
    <property type="entry name" value="NAD(P)-binding Rossmann-fold domains"/>
    <property type="match status" value="1"/>
</dbReference>
<dbReference type="InterPro" id="IPR014748">
    <property type="entry name" value="Enoyl-CoA_hydra_C"/>
</dbReference>
<dbReference type="SUPFAM" id="SSF48179">
    <property type="entry name" value="6-phosphogluconate dehydrogenase C-terminal domain-like"/>
    <property type="match status" value="2"/>
</dbReference>
<keyword evidence="8" id="KW-0443">Lipid metabolism</keyword>
<evidence type="ECO:0000256" key="11">
    <source>
        <dbReference type="ARBA" id="ARBA00023239"/>
    </source>
</evidence>
<evidence type="ECO:0000256" key="5">
    <source>
        <dbReference type="ARBA" id="ARBA00022832"/>
    </source>
</evidence>
<dbReference type="KEGG" id="clg:Calag_0504"/>
<dbReference type="FunFam" id="1.10.12.10:FF:000001">
    <property type="entry name" value="Probable enoyl-CoA hydratase, mitochondrial"/>
    <property type="match status" value="1"/>
</dbReference>
<dbReference type="GO" id="GO:0070403">
    <property type="term" value="F:NAD+ binding"/>
    <property type="evidence" value="ECO:0007669"/>
    <property type="project" value="InterPro"/>
</dbReference>
<evidence type="ECO:0000256" key="4">
    <source>
        <dbReference type="ARBA" id="ARBA00011245"/>
    </source>
</evidence>
<dbReference type="RefSeq" id="WP_015232167.1">
    <property type="nucleotide sequence ID" value="NC_019791.1"/>
</dbReference>
<evidence type="ECO:0000256" key="8">
    <source>
        <dbReference type="ARBA" id="ARBA00023098"/>
    </source>
</evidence>
<dbReference type="FunCoup" id="L0AA19">
    <property type="interactions" value="164"/>
</dbReference>
<comment type="pathway">
    <text evidence="2">Lipid metabolism; fatty acid beta-oxidation.</text>
</comment>
<keyword evidence="5" id="KW-0276">Fatty acid metabolism</keyword>
<keyword evidence="6" id="KW-0560">Oxidoreductase</keyword>
<dbReference type="Proteomes" id="UP000010469">
    <property type="component" value="Chromosome"/>
</dbReference>
<dbReference type="HOGENOM" id="CLU_010448_2_1_2"/>
<dbReference type="InParanoid" id="L0AA19"/>
<evidence type="ECO:0000256" key="2">
    <source>
        <dbReference type="ARBA" id="ARBA00005005"/>
    </source>
</evidence>
<dbReference type="GO" id="GO:0016853">
    <property type="term" value="F:isomerase activity"/>
    <property type="evidence" value="ECO:0007669"/>
    <property type="project" value="UniProtKB-KW"/>
</dbReference>
<keyword evidence="7" id="KW-0520">NAD</keyword>
<organism evidence="15 16">
    <name type="scientific">Caldisphaera lagunensis (strain DSM 15908 / JCM 11604 / ANMR 0165 / IC-154)</name>
    <dbReference type="NCBI Taxonomy" id="1056495"/>
    <lineage>
        <taxon>Archaea</taxon>
        <taxon>Thermoproteota</taxon>
        <taxon>Thermoprotei</taxon>
        <taxon>Acidilobales</taxon>
        <taxon>Caldisphaeraceae</taxon>
        <taxon>Caldisphaera</taxon>
    </lineage>
</organism>
<dbReference type="Pfam" id="PF02737">
    <property type="entry name" value="3HCDH_N"/>
    <property type="match status" value="1"/>
</dbReference>
<dbReference type="FunFam" id="3.90.226.10:FF:000009">
    <property type="entry name" value="Carnitinyl-CoA dehydratase"/>
    <property type="match status" value="1"/>
</dbReference>
<gene>
    <name evidence="15" type="ordered locus">Calag_0504</name>
</gene>
<dbReference type="FunFam" id="3.40.50.720:FF:000009">
    <property type="entry name" value="Fatty oxidation complex, alpha subunit"/>
    <property type="match status" value="1"/>
</dbReference>
<dbReference type="GO" id="GO:0003857">
    <property type="term" value="F:(3S)-3-hydroxyacyl-CoA dehydrogenase (NAD+) activity"/>
    <property type="evidence" value="ECO:0007669"/>
    <property type="project" value="TreeGrafter"/>
</dbReference>
<dbReference type="InterPro" id="IPR006176">
    <property type="entry name" value="3-OHacyl-CoA_DH_NAD-bd"/>
</dbReference>
<evidence type="ECO:0000256" key="10">
    <source>
        <dbReference type="ARBA" id="ARBA00023235"/>
    </source>
</evidence>
<accession>L0AA19</accession>
<dbReference type="EMBL" id="CP003378">
    <property type="protein sequence ID" value="AFZ70269.1"/>
    <property type="molecule type" value="Genomic_DNA"/>
</dbReference>
<keyword evidence="11" id="KW-0456">Lyase</keyword>
<dbReference type="InterPro" id="IPR036291">
    <property type="entry name" value="NAD(P)-bd_dom_sf"/>
</dbReference>